<dbReference type="RefSeq" id="WP_099863928.1">
    <property type="nucleotide sequence ID" value="NZ_PEOG01000093.1"/>
</dbReference>
<reference evidence="2 3" key="1">
    <citation type="submission" date="2017-11" db="EMBL/GenBank/DDBJ databases">
        <title>Draft genome sequence of Mitsuaria sp. HWN-4.</title>
        <authorList>
            <person name="Gundlapally S.R."/>
        </authorList>
    </citation>
    <scope>NUCLEOTIDE SEQUENCE [LARGE SCALE GENOMIC DNA]</scope>
    <source>
        <strain evidence="2 3">HWN-4</strain>
    </source>
</reference>
<feature type="region of interest" description="Disordered" evidence="1">
    <location>
        <begin position="22"/>
        <end position="43"/>
    </location>
</feature>
<accession>A0A2G9C5P8</accession>
<sequence>MTLASSSTALRGTAAAAAHTPLTPHLMLDPPLPRRGRDDSAQGGLFDVDVGTVWKTARAAEGGDTLLTVRCFSIEGLQLRLAQLVNGHGGVLSPSLATFLRGGLDQAYVDALAYRRLVDAAPRVLGDLGAHPLHVDTLSRRLVVDTSRCFVARTARLTAEAIVGLAAFSESPQFLTVVKRLRCALGATASEAEVALATRALLEAARRVARHVLNEPGLELGETAEPLAREVGPRLVARALFTGAQGDTGAVAAAFAARWKTGAALPKD</sequence>
<dbReference type="EMBL" id="PEOG01000093">
    <property type="protein sequence ID" value="PIM50869.1"/>
    <property type="molecule type" value="Genomic_DNA"/>
</dbReference>
<gene>
    <name evidence="2" type="ORF">CS062_22705</name>
</gene>
<evidence type="ECO:0000313" key="2">
    <source>
        <dbReference type="EMBL" id="PIM50869.1"/>
    </source>
</evidence>
<name>A0A2G9C5P8_9BURK</name>
<dbReference type="Proteomes" id="UP000231501">
    <property type="component" value="Unassembled WGS sequence"/>
</dbReference>
<organism evidence="2 3">
    <name type="scientific">Roseateles chitinivorans</name>
    <dbReference type="NCBI Taxonomy" id="2917965"/>
    <lineage>
        <taxon>Bacteria</taxon>
        <taxon>Pseudomonadati</taxon>
        <taxon>Pseudomonadota</taxon>
        <taxon>Betaproteobacteria</taxon>
        <taxon>Burkholderiales</taxon>
        <taxon>Sphaerotilaceae</taxon>
        <taxon>Roseateles</taxon>
    </lineage>
</organism>
<proteinExistence type="predicted"/>
<keyword evidence="3" id="KW-1185">Reference proteome</keyword>
<protein>
    <submittedName>
        <fullName evidence="2">Uncharacterized protein</fullName>
    </submittedName>
</protein>
<evidence type="ECO:0000313" key="3">
    <source>
        <dbReference type="Proteomes" id="UP000231501"/>
    </source>
</evidence>
<dbReference type="OrthoDB" id="9152162at2"/>
<dbReference type="AlphaFoldDB" id="A0A2G9C5P8"/>
<comment type="caution">
    <text evidence="2">The sequence shown here is derived from an EMBL/GenBank/DDBJ whole genome shotgun (WGS) entry which is preliminary data.</text>
</comment>
<evidence type="ECO:0000256" key="1">
    <source>
        <dbReference type="SAM" id="MobiDB-lite"/>
    </source>
</evidence>